<organism evidence="3 4">
    <name type="scientific">Thermosporothrix hazakensis</name>
    <dbReference type="NCBI Taxonomy" id="644383"/>
    <lineage>
        <taxon>Bacteria</taxon>
        <taxon>Bacillati</taxon>
        <taxon>Chloroflexota</taxon>
        <taxon>Ktedonobacteria</taxon>
        <taxon>Ktedonobacterales</taxon>
        <taxon>Thermosporotrichaceae</taxon>
        <taxon>Thermosporothrix</taxon>
    </lineage>
</organism>
<protein>
    <submittedName>
        <fullName evidence="3">Acetyl esterase/lipase</fullName>
    </submittedName>
</protein>
<dbReference type="Gene3D" id="3.40.50.1820">
    <property type="entry name" value="alpha/beta hydrolase"/>
    <property type="match status" value="1"/>
</dbReference>
<name>A0A326UB76_THEHA</name>
<dbReference type="RefSeq" id="WP_170142392.1">
    <property type="nucleotide sequence ID" value="NZ_BIFX01000001.1"/>
</dbReference>
<evidence type="ECO:0000313" key="4">
    <source>
        <dbReference type="Proteomes" id="UP000248806"/>
    </source>
</evidence>
<keyword evidence="1" id="KW-0378">Hydrolase</keyword>
<dbReference type="PANTHER" id="PTHR48081:SF8">
    <property type="entry name" value="ALPHA_BETA HYDROLASE FOLD-3 DOMAIN-CONTAINING PROTEIN-RELATED"/>
    <property type="match status" value="1"/>
</dbReference>
<dbReference type="Pfam" id="PF07859">
    <property type="entry name" value="Abhydrolase_3"/>
    <property type="match status" value="1"/>
</dbReference>
<keyword evidence="4" id="KW-1185">Reference proteome</keyword>
<evidence type="ECO:0000313" key="3">
    <source>
        <dbReference type="EMBL" id="PZW34330.1"/>
    </source>
</evidence>
<dbReference type="Proteomes" id="UP000248806">
    <property type="component" value="Unassembled WGS sequence"/>
</dbReference>
<feature type="domain" description="Alpha/beta hydrolase fold-3" evidence="2">
    <location>
        <begin position="75"/>
        <end position="274"/>
    </location>
</feature>
<dbReference type="AlphaFoldDB" id="A0A326UB76"/>
<dbReference type="GO" id="GO:0016787">
    <property type="term" value="F:hydrolase activity"/>
    <property type="evidence" value="ECO:0007669"/>
    <property type="project" value="UniProtKB-KW"/>
</dbReference>
<dbReference type="InterPro" id="IPR013094">
    <property type="entry name" value="AB_hydrolase_3"/>
</dbReference>
<accession>A0A326UB76</accession>
<gene>
    <name evidence="3" type="ORF">EI42_01167</name>
</gene>
<evidence type="ECO:0000259" key="2">
    <source>
        <dbReference type="Pfam" id="PF07859"/>
    </source>
</evidence>
<proteinExistence type="predicted"/>
<dbReference type="InterPro" id="IPR050300">
    <property type="entry name" value="GDXG_lipolytic_enzyme"/>
</dbReference>
<dbReference type="EMBL" id="QKUF01000002">
    <property type="protein sequence ID" value="PZW34330.1"/>
    <property type="molecule type" value="Genomic_DNA"/>
</dbReference>
<sequence length="315" mass="34646">MTDDAHLIEERLHNKLQCVYNSTPEKLSLESCRTAFEETIPFDSRTYQVTVEPFQLGTLAAEWIIPADAIAVRVLLYFHSGIYINGSLETDRTAISMLANACRTKVLQIAYRLAPECMFPAPVEDGLTAYTWLLQQGYTAEQIALVGAAAGGGILLATLLRARDQGLPLPVVAACISPWVDLTLANPPSQGQSDGILSRVLLEYAAKLYAHPEDAATPLASPLYADLHGLPPIIVVVGEHEFLLDDAFRLRDRIRAAGGRAQCVPWGNMFHGWTAFADMVPEGRLALEQIAAYVEKYFALVAGTWPDETETYRRV</sequence>
<dbReference type="PANTHER" id="PTHR48081">
    <property type="entry name" value="AB HYDROLASE SUPERFAMILY PROTEIN C4A8.06C"/>
    <property type="match status" value="1"/>
</dbReference>
<reference evidence="3 4" key="1">
    <citation type="submission" date="2018-06" db="EMBL/GenBank/DDBJ databases">
        <title>Genomic Encyclopedia of Archaeal and Bacterial Type Strains, Phase II (KMG-II): from individual species to whole genera.</title>
        <authorList>
            <person name="Goeker M."/>
        </authorList>
    </citation>
    <scope>NUCLEOTIDE SEQUENCE [LARGE SCALE GENOMIC DNA]</scope>
    <source>
        <strain evidence="3 4">ATCC BAA-1881</strain>
    </source>
</reference>
<dbReference type="SUPFAM" id="SSF53474">
    <property type="entry name" value="alpha/beta-Hydrolases"/>
    <property type="match status" value="1"/>
</dbReference>
<dbReference type="InterPro" id="IPR029058">
    <property type="entry name" value="AB_hydrolase_fold"/>
</dbReference>
<comment type="caution">
    <text evidence="3">The sequence shown here is derived from an EMBL/GenBank/DDBJ whole genome shotgun (WGS) entry which is preliminary data.</text>
</comment>
<evidence type="ECO:0000256" key="1">
    <source>
        <dbReference type="ARBA" id="ARBA00022801"/>
    </source>
</evidence>